<feature type="region of interest" description="Disordered" evidence="1">
    <location>
        <begin position="1"/>
        <end position="23"/>
    </location>
</feature>
<feature type="compositionally biased region" description="Basic and acidic residues" evidence="1">
    <location>
        <begin position="8"/>
        <end position="18"/>
    </location>
</feature>
<dbReference type="AlphaFoldDB" id="A0AAV7TY32"/>
<sequence>MLWNWRRGPQDRENGPFKEEEEMSDVVCSMENDAEEEKTELSRFVREDIPEAPRHQKRSGRQALYGDMDKTML</sequence>
<protein>
    <submittedName>
        <fullName evidence="2">Uncharacterized protein</fullName>
    </submittedName>
</protein>
<comment type="caution">
    <text evidence="2">The sequence shown here is derived from an EMBL/GenBank/DDBJ whole genome shotgun (WGS) entry which is preliminary data.</text>
</comment>
<accession>A0AAV7TY32</accession>
<proteinExistence type="predicted"/>
<feature type="region of interest" description="Disordered" evidence="1">
    <location>
        <begin position="47"/>
        <end position="73"/>
    </location>
</feature>
<name>A0AAV7TY32_PLEWA</name>
<reference evidence="2" key="1">
    <citation type="journal article" date="2022" name="bioRxiv">
        <title>Sequencing and chromosome-scale assembly of the giantPleurodeles waltlgenome.</title>
        <authorList>
            <person name="Brown T."/>
            <person name="Elewa A."/>
            <person name="Iarovenko S."/>
            <person name="Subramanian E."/>
            <person name="Araus A.J."/>
            <person name="Petzold A."/>
            <person name="Susuki M."/>
            <person name="Suzuki K.-i.T."/>
            <person name="Hayashi T."/>
            <person name="Toyoda A."/>
            <person name="Oliveira C."/>
            <person name="Osipova E."/>
            <person name="Leigh N.D."/>
            <person name="Simon A."/>
            <person name="Yun M.H."/>
        </authorList>
    </citation>
    <scope>NUCLEOTIDE SEQUENCE</scope>
    <source>
        <strain evidence="2">20211129_DDA</strain>
        <tissue evidence="2">Liver</tissue>
    </source>
</reference>
<evidence type="ECO:0000256" key="1">
    <source>
        <dbReference type="SAM" id="MobiDB-lite"/>
    </source>
</evidence>
<keyword evidence="3" id="KW-1185">Reference proteome</keyword>
<dbReference type="Proteomes" id="UP001066276">
    <property type="component" value="Chromosome 3_2"/>
</dbReference>
<evidence type="ECO:0000313" key="2">
    <source>
        <dbReference type="EMBL" id="KAJ1181393.1"/>
    </source>
</evidence>
<organism evidence="2 3">
    <name type="scientific">Pleurodeles waltl</name>
    <name type="common">Iberian ribbed newt</name>
    <dbReference type="NCBI Taxonomy" id="8319"/>
    <lineage>
        <taxon>Eukaryota</taxon>
        <taxon>Metazoa</taxon>
        <taxon>Chordata</taxon>
        <taxon>Craniata</taxon>
        <taxon>Vertebrata</taxon>
        <taxon>Euteleostomi</taxon>
        <taxon>Amphibia</taxon>
        <taxon>Batrachia</taxon>
        <taxon>Caudata</taxon>
        <taxon>Salamandroidea</taxon>
        <taxon>Salamandridae</taxon>
        <taxon>Pleurodelinae</taxon>
        <taxon>Pleurodeles</taxon>
    </lineage>
</organism>
<gene>
    <name evidence="2" type="ORF">NDU88_006600</name>
</gene>
<dbReference type="EMBL" id="JANPWB010000006">
    <property type="protein sequence ID" value="KAJ1181393.1"/>
    <property type="molecule type" value="Genomic_DNA"/>
</dbReference>
<evidence type="ECO:0000313" key="3">
    <source>
        <dbReference type="Proteomes" id="UP001066276"/>
    </source>
</evidence>